<dbReference type="Proteomes" id="UP001057738">
    <property type="component" value="Chromosome"/>
</dbReference>
<keyword evidence="2" id="KW-0812">Transmembrane</keyword>
<dbReference type="InterPro" id="IPR025509">
    <property type="entry name" value="DUF4396"/>
</dbReference>
<feature type="compositionally biased region" description="Pro residues" evidence="1">
    <location>
        <begin position="244"/>
        <end position="256"/>
    </location>
</feature>
<feature type="region of interest" description="Disordered" evidence="1">
    <location>
        <begin position="227"/>
        <end position="265"/>
    </location>
</feature>
<evidence type="ECO:0000259" key="3">
    <source>
        <dbReference type="Pfam" id="PF14342"/>
    </source>
</evidence>
<feature type="domain" description="DUF4396" evidence="3">
    <location>
        <begin position="77"/>
        <end position="213"/>
    </location>
</feature>
<feature type="transmembrane region" description="Helical" evidence="2">
    <location>
        <begin position="185"/>
        <end position="207"/>
    </location>
</feature>
<feature type="transmembrane region" description="Helical" evidence="2">
    <location>
        <begin position="113"/>
        <end position="132"/>
    </location>
</feature>
<dbReference type="Pfam" id="PF14342">
    <property type="entry name" value="DUF4396"/>
    <property type="match status" value="1"/>
</dbReference>
<feature type="transmembrane region" description="Helical" evidence="2">
    <location>
        <begin position="276"/>
        <end position="299"/>
    </location>
</feature>
<accession>A0ABY5PWI9</accession>
<proteinExistence type="predicted"/>
<dbReference type="EMBL" id="CP102514">
    <property type="protein sequence ID" value="UUY48502.1"/>
    <property type="molecule type" value="Genomic_DNA"/>
</dbReference>
<keyword evidence="2" id="KW-1133">Transmembrane helix</keyword>
<keyword evidence="2" id="KW-0472">Membrane</keyword>
<sequence length="300" mass="31249">MSGTTAEALMYAWFALALLSAGYVAHDAFTANPELTVMKWGWVLVTLYIGPVGAALYVLSCKEPRPGTHERFVAPLWKQALGSTIHCVAGDATGIMVAAVVASLLGLPPWADALFEYVVGFGFGLLVFQALFMRDMLGGSYLRAVRSTVYAEWLSMNCVMGAMVAVNVIVRSQVPGARDVGDVRFWATFSLAVLAGLACAYPVNAWLVAHHLKHGMGTVRALGAGGEPFPAGPAPTPAQAQAPAPTPAQAPAPTRAPAPAMTTAMPETGVTGEQKAAMAVLTVLFLAAGVLLAALFGHLA</sequence>
<dbReference type="RefSeq" id="WP_257856026.1">
    <property type="nucleotide sequence ID" value="NZ_CP102514.1"/>
</dbReference>
<feature type="transmembrane region" description="Helical" evidence="2">
    <location>
        <begin position="40"/>
        <end position="59"/>
    </location>
</feature>
<evidence type="ECO:0000256" key="2">
    <source>
        <dbReference type="SAM" id="Phobius"/>
    </source>
</evidence>
<organism evidence="4 5">
    <name type="scientific">Streptomyces yangpuensis</name>
    <dbReference type="NCBI Taxonomy" id="1648182"/>
    <lineage>
        <taxon>Bacteria</taxon>
        <taxon>Bacillati</taxon>
        <taxon>Actinomycetota</taxon>
        <taxon>Actinomycetes</taxon>
        <taxon>Kitasatosporales</taxon>
        <taxon>Streptomycetaceae</taxon>
        <taxon>Streptomyces</taxon>
    </lineage>
</organism>
<evidence type="ECO:0000313" key="5">
    <source>
        <dbReference type="Proteomes" id="UP001057738"/>
    </source>
</evidence>
<name>A0ABY5PWI9_9ACTN</name>
<evidence type="ECO:0000313" key="4">
    <source>
        <dbReference type="EMBL" id="UUY48502.1"/>
    </source>
</evidence>
<gene>
    <name evidence="4" type="ORF">NRK68_15570</name>
</gene>
<dbReference type="GeneID" id="95574898"/>
<reference evidence="4" key="1">
    <citation type="submission" date="2022-08" db="EMBL/GenBank/DDBJ databases">
        <authorList>
            <person name="Tian L."/>
        </authorList>
    </citation>
    <scope>NUCLEOTIDE SEQUENCE</scope>
    <source>
        <strain evidence="4">CM253</strain>
    </source>
</reference>
<evidence type="ECO:0000256" key="1">
    <source>
        <dbReference type="SAM" id="MobiDB-lite"/>
    </source>
</evidence>
<feature type="transmembrane region" description="Helical" evidence="2">
    <location>
        <begin position="153"/>
        <end position="170"/>
    </location>
</feature>
<keyword evidence="5" id="KW-1185">Reference proteome</keyword>
<feature type="transmembrane region" description="Helical" evidence="2">
    <location>
        <begin position="80"/>
        <end position="107"/>
    </location>
</feature>
<protein>
    <submittedName>
        <fullName evidence="4">DUF4396 domain-containing protein</fullName>
    </submittedName>
</protein>